<dbReference type="SMART" id="SM00246">
    <property type="entry name" value="WH2"/>
    <property type="match status" value="2"/>
</dbReference>
<evidence type="ECO:0000256" key="1">
    <source>
        <dbReference type="SAM" id="MobiDB-lite"/>
    </source>
</evidence>
<evidence type="ECO:0000313" key="3">
    <source>
        <dbReference type="EMBL" id="KAK7069317.1"/>
    </source>
</evidence>
<organism evidence="3 4">
    <name type="scientific">Halocaridina rubra</name>
    <name type="common">Hawaiian red shrimp</name>
    <dbReference type="NCBI Taxonomy" id="373956"/>
    <lineage>
        <taxon>Eukaryota</taxon>
        <taxon>Metazoa</taxon>
        <taxon>Ecdysozoa</taxon>
        <taxon>Arthropoda</taxon>
        <taxon>Crustacea</taxon>
        <taxon>Multicrustacea</taxon>
        <taxon>Malacostraca</taxon>
        <taxon>Eumalacostraca</taxon>
        <taxon>Eucarida</taxon>
        <taxon>Decapoda</taxon>
        <taxon>Pleocyemata</taxon>
        <taxon>Caridea</taxon>
        <taxon>Atyoidea</taxon>
        <taxon>Atyidae</taxon>
        <taxon>Halocaridina</taxon>
    </lineage>
</organism>
<dbReference type="EMBL" id="JAXCGZ010016984">
    <property type="protein sequence ID" value="KAK7069317.1"/>
    <property type="molecule type" value="Genomic_DNA"/>
</dbReference>
<feature type="compositionally biased region" description="Basic and acidic residues" evidence="1">
    <location>
        <begin position="159"/>
        <end position="168"/>
    </location>
</feature>
<feature type="domain" description="WH2" evidence="2">
    <location>
        <begin position="190"/>
        <end position="207"/>
    </location>
</feature>
<keyword evidence="4" id="KW-1185">Reference proteome</keyword>
<sequence>MSAFLSTSPSTISNTPESLNVPQKQQSMLSCTYLLSFYPSIHKDFLLASMALYPLTSFLPDLPHNFTPRDKRPWWEKDTTEFQSSIPPPPPMPGIPVAPPLPPGAIPPPPPMPGMGPSKPMSEAKKIQLDNIRKAARTRPDWNTLLKNIEGGTKLKHITPLDKNDRSKPILPKSRGRGGKFVYESEKPNAHNELLRDIHRGVRLRKVKVDDRSKPDFKAL</sequence>
<gene>
    <name evidence="3" type="ORF">SK128_010251</name>
</gene>
<reference evidence="3 4" key="1">
    <citation type="submission" date="2023-11" db="EMBL/GenBank/DDBJ databases">
        <title>Halocaridina rubra genome assembly.</title>
        <authorList>
            <person name="Smith C."/>
        </authorList>
    </citation>
    <scope>NUCLEOTIDE SEQUENCE [LARGE SCALE GENOMIC DNA]</scope>
    <source>
        <strain evidence="3">EP-1</strain>
        <tissue evidence="3">Whole</tissue>
    </source>
</reference>
<dbReference type="Pfam" id="PF02205">
    <property type="entry name" value="WH2"/>
    <property type="match status" value="1"/>
</dbReference>
<protein>
    <recommendedName>
        <fullName evidence="2">WH2 domain-containing protein</fullName>
    </recommendedName>
</protein>
<dbReference type="PROSITE" id="PS51082">
    <property type="entry name" value="WH2"/>
    <property type="match status" value="1"/>
</dbReference>
<feature type="region of interest" description="Disordered" evidence="1">
    <location>
        <begin position="157"/>
        <end position="185"/>
    </location>
</feature>
<proteinExistence type="predicted"/>
<feature type="non-terminal residue" evidence="3">
    <location>
        <position position="220"/>
    </location>
</feature>
<dbReference type="InterPro" id="IPR003124">
    <property type="entry name" value="WH2_dom"/>
</dbReference>
<dbReference type="AlphaFoldDB" id="A0AAN8WQM8"/>
<evidence type="ECO:0000259" key="2">
    <source>
        <dbReference type="PROSITE" id="PS51082"/>
    </source>
</evidence>
<dbReference type="Proteomes" id="UP001381693">
    <property type="component" value="Unassembled WGS sequence"/>
</dbReference>
<comment type="caution">
    <text evidence="3">The sequence shown here is derived from an EMBL/GenBank/DDBJ whole genome shotgun (WGS) entry which is preliminary data.</text>
</comment>
<name>A0AAN8WQM8_HALRR</name>
<dbReference type="GO" id="GO:0003779">
    <property type="term" value="F:actin binding"/>
    <property type="evidence" value="ECO:0007669"/>
    <property type="project" value="InterPro"/>
</dbReference>
<accession>A0AAN8WQM8</accession>
<evidence type="ECO:0000313" key="4">
    <source>
        <dbReference type="Proteomes" id="UP001381693"/>
    </source>
</evidence>
<feature type="region of interest" description="Disordered" evidence="1">
    <location>
        <begin position="1"/>
        <end position="22"/>
    </location>
</feature>